<evidence type="ECO:0000256" key="4">
    <source>
        <dbReference type="ARBA" id="ARBA00020311"/>
    </source>
</evidence>
<reference evidence="10 11" key="1">
    <citation type="journal article" date="2014" name="Genome Announc.">
        <title>Draft Genome Sequence of Lysobacter capsici AZ78, a Bacterium Antagonistic to Plant-Pathogenic Oomycetes.</title>
        <authorList>
            <person name="Puopolo G."/>
            <person name="Sonego P."/>
            <person name="Engelen K."/>
            <person name="Pertot I."/>
        </authorList>
    </citation>
    <scope>NUCLEOTIDE SEQUENCE [LARGE SCALE GENOMIC DNA]</scope>
    <source>
        <strain evidence="10 11">AZ78</strain>
    </source>
</reference>
<dbReference type="InterPro" id="IPR002298">
    <property type="entry name" value="DNA_polymerase_A"/>
</dbReference>
<proteinExistence type="inferred from homology"/>
<evidence type="ECO:0000256" key="8">
    <source>
        <dbReference type="ARBA" id="ARBA00049244"/>
    </source>
</evidence>
<evidence type="ECO:0000256" key="5">
    <source>
        <dbReference type="ARBA" id="ARBA00022679"/>
    </source>
</evidence>
<dbReference type="SMART" id="SM00482">
    <property type="entry name" value="POLAc"/>
    <property type="match status" value="1"/>
</dbReference>
<comment type="caution">
    <text evidence="10">The sequence shown here is derived from an EMBL/GenBank/DDBJ whole genome shotgun (WGS) entry which is preliminary data.</text>
</comment>
<dbReference type="InterPro" id="IPR019760">
    <property type="entry name" value="DNA-dir_DNA_pol_A_CS"/>
</dbReference>
<dbReference type="PANTHER" id="PTHR10133">
    <property type="entry name" value="DNA POLYMERASE I"/>
    <property type="match status" value="1"/>
</dbReference>
<dbReference type="AlphaFoldDB" id="A0A108U717"/>
<organism evidence="10 11">
    <name type="scientific">Lysobacter capsici AZ78</name>
    <dbReference type="NCBI Taxonomy" id="1444315"/>
    <lineage>
        <taxon>Bacteria</taxon>
        <taxon>Pseudomonadati</taxon>
        <taxon>Pseudomonadota</taxon>
        <taxon>Gammaproteobacteria</taxon>
        <taxon>Lysobacterales</taxon>
        <taxon>Lysobacteraceae</taxon>
        <taxon>Lysobacter</taxon>
    </lineage>
</organism>
<dbReference type="GO" id="GO:0003677">
    <property type="term" value="F:DNA binding"/>
    <property type="evidence" value="ECO:0007669"/>
    <property type="project" value="InterPro"/>
</dbReference>
<dbReference type="Pfam" id="PF00476">
    <property type="entry name" value="DNA_pol_A"/>
    <property type="match status" value="1"/>
</dbReference>
<dbReference type="Gene3D" id="3.30.420.10">
    <property type="entry name" value="Ribonuclease H-like superfamily/Ribonuclease H"/>
    <property type="match status" value="1"/>
</dbReference>
<dbReference type="Gene3D" id="3.30.70.370">
    <property type="match status" value="2"/>
</dbReference>
<comment type="subunit">
    <text evidence="2">Single-chain monomer with multiple functions.</text>
</comment>
<evidence type="ECO:0000256" key="3">
    <source>
        <dbReference type="ARBA" id="ARBA00012417"/>
    </source>
</evidence>
<accession>A0A108U717</accession>
<dbReference type="EC" id="2.7.7.7" evidence="3"/>
<evidence type="ECO:0000256" key="7">
    <source>
        <dbReference type="ARBA" id="ARBA00022932"/>
    </source>
</evidence>
<keyword evidence="5 10" id="KW-0808">Transferase</keyword>
<keyword evidence="11" id="KW-1185">Reference proteome</keyword>
<comment type="catalytic activity">
    <reaction evidence="8">
        <text>DNA(n) + a 2'-deoxyribonucleoside 5'-triphosphate = DNA(n+1) + diphosphate</text>
        <dbReference type="Rhea" id="RHEA:22508"/>
        <dbReference type="Rhea" id="RHEA-COMP:17339"/>
        <dbReference type="Rhea" id="RHEA-COMP:17340"/>
        <dbReference type="ChEBI" id="CHEBI:33019"/>
        <dbReference type="ChEBI" id="CHEBI:61560"/>
        <dbReference type="ChEBI" id="CHEBI:173112"/>
        <dbReference type="EC" id="2.7.7.7"/>
    </reaction>
</comment>
<evidence type="ECO:0000313" key="10">
    <source>
        <dbReference type="EMBL" id="KWS03736.1"/>
    </source>
</evidence>
<dbReference type="GO" id="GO:0006261">
    <property type="term" value="P:DNA-templated DNA replication"/>
    <property type="evidence" value="ECO:0007669"/>
    <property type="project" value="InterPro"/>
</dbReference>
<dbReference type="SUPFAM" id="SSF53098">
    <property type="entry name" value="Ribonuclease H-like"/>
    <property type="match status" value="1"/>
</dbReference>
<dbReference type="GO" id="GO:0003887">
    <property type="term" value="F:DNA-directed DNA polymerase activity"/>
    <property type="evidence" value="ECO:0007669"/>
    <property type="project" value="UniProtKB-KW"/>
</dbReference>
<name>A0A108U717_9GAMM</name>
<evidence type="ECO:0000256" key="1">
    <source>
        <dbReference type="ARBA" id="ARBA00007705"/>
    </source>
</evidence>
<feature type="domain" description="DNA-directed DNA polymerase family A palm" evidence="9">
    <location>
        <begin position="410"/>
        <end position="601"/>
    </location>
</feature>
<dbReference type="InterPro" id="IPR043502">
    <property type="entry name" value="DNA/RNA_pol_sf"/>
</dbReference>
<dbReference type="Gene3D" id="1.20.1060.10">
    <property type="entry name" value="Taq DNA Polymerase, Chain T, domain 4"/>
    <property type="match status" value="1"/>
</dbReference>
<dbReference type="SUPFAM" id="SSF56672">
    <property type="entry name" value="DNA/RNA polymerases"/>
    <property type="match status" value="1"/>
</dbReference>
<protein>
    <recommendedName>
        <fullName evidence="4">DNA polymerase I</fullName>
        <ecNumber evidence="3">2.7.7.7</ecNumber>
    </recommendedName>
</protein>
<dbReference type="RefSeq" id="WP_235592187.1">
    <property type="nucleotide sequence ID" value="NZ_JAJA02000001.1"/>
</dbReference>
<dbReference type="PRINTS" id="PR00868">
    <property type="entry name" value="DNAPOLI"/>
</dbReference>
<gene>
    <name evidence="10" type="ORF">AZ78_1285</name>
</gene>
<evidence type="ECO:0000259" key="9">
    <source>
        <dbReference type="SMART" id="SM00482"/>
    </source>
</evidence>
<evidence type="ECO:0000313" key="11">
    <source>
        <dbReference type="Proteomes" id="UP000023435"/>
    </source>
</evidence>
<dbReference type="PANTHER" id="PTHR10133:SF62">
    <property type="entry name" value="DNA POLYMERASE THETA"/>
    <property type="match status" value="1"/>
</dbReference>
<dbReference type="InterPro" id="IPR012337">
    <property type="entry name" value="RNaseH-like_sf"/>
</dbReference>
<dbReference type="InterPro" id="IPR001098">
    <property type="entry name" value="DNA-dir_DNA_pol_A_palm_dom"/>
</dbReference>
<dbReference type="EMBL" id="JAJA02000001">
    <property type="protein sequence ID" value="KWS03736.1"/>
    <property type="molecule type" value="Genomic_DNA"/>
</dbReference>
<evidence type="ECO:0000256" key="2">
    <source>
        <dbReference type="ARBA" id="ARBA00011541"/>
    </source>
</evidence>
<dbReference type="InterPro" id="IPR036397">
    <property type="entry name" value="RNaseH_sf"/>
</dbReference>
<keyword evidence="6 10" id="KW-0548">Nucleotidyltransferase</keyword>
<evidence type="ECO:0000256" key="6">
    <source>
        <dbReference type="ARBA" id="ARBA00022695"/>
    </source>
</evidence>
<sequence>MIEGYGFDCETDGLLDELTKIHCIHLRKLALDGTPTGPPIKANNVNGDITIAAAVELLRNAEFITGHNIVGFDIPAIAKVFPDFRVKRAIDTLLLSTLIYPDLRDRDFNTLKKKPGRLPGQMVGRHSLEAWGYRLGEWKGDYSEMMKAKGLDPWAAWNQEMDDYCAQDVVVTLLLYALLMSKGLSDEAIHLEHSIAPILTRQTRYGFLFDAARANKLERELLEKRAEIASALSKVFVPWEELGAEKIAKRNDKVRGRVKGEPYRVVKKYVFNPGSRDHIANRLKTLYGWKPTVFTPEGKPKIDEEVLSELKFPEIALLLEYLTVAKRLSQCSTPAPKMLKSGQASKAKAKKSEAWIDAVSKKDGRIHGRVNQNAAVTGRMTHSGPNMAQVPKVQHCKKRGVLMGLEGGWGYECRQLFTVPKGKKLVGADASGLELRCLAHFMALHDGGAYARILLEGDIHTVNMEAAGLPNRDAAKTFIYAFLYGAGDGKIGSIIGKGRKAGGILRKQFLAGLPALRKLVAGVKKAAAKGWIKGLDGRRLHIRSDHAALNTLLQSAGALVMKKALHILDTRLQELGLVPGVNYEFVANVHDEWQIEVDEEYAELVGRTAVESITAAGDYFGFRCPLAGEYKIGNNWAETH</sequence>
<keyword evidence="7" id="KW-0239">DNA-directed DNA polymerase</keyword>
<dbReference type="GO" id="GO:0006302">
    <property type="term" value="P:double-strand break repair"/>
    <property type="evidence" value="ECO:0007669"/>
    <property type="project" value="TreeGrafter"/>
</dbReference>
<comment type="similarity">
    <text evidence="1">Belongs to the DNA polymerase type-A family.</text>
</comment>
<dbReference type="Proteomes" id="UP000023435">
    <property type="component" value="Unassembled WGS sequence"/>
</dbReference>
<dbReference type="PROSITE" id="PS00447">
    <property type="entry name" value="DNA_POLYMERASE_A"/>
    <property type="match status" value="1"/>
</dbReference>